<reference evidence="7" key="1">
    <citation type="journal article" date="2020" name="Fungal Divers.">
        <title>Resolving the Mortierellaceae phylogeny through synthesis of multi-gene phylogenetics and phylogenomics.</title>
        <authorList>
            <person name="Vandepol N."/>
            <person name="Liber J."/>
            <person name="Desiro A."/>
            <person name="Na H."/>
            <person name="Kennedy M."/>
            <person name="Barry K."/>
            <person name="Grigoriev I.V."/>
            <person name="Miller A.N."/>
            <person name="O'Donnell K."/>
            <person name="Stajich J.E."/>
            <person name="Bonito G."/>
        </authorList>
    </citation>
    <scope>NUCLEOTIDE SEQUENCE</scope>
    <source>
        <strain evidence="7">KOD1015</strain>
    </source>
</reference>
<dbReference type="InterPro" id="IPR036028">
    <property type="entry name" value="SH3-like_dom_sf"/>
</dbReference>
<organism evidence="7 8">
    <name type="scientific">Lunasporangiospora selenospora</name>
    <dbReference type="NCBI Taxonomy" id="979761"/>
    <lineage>
        <taxon>Eukaryota</taxon>
        <taxon>Fungi</taxon>
        <taxon>Fungi incertae sedis</taxon>
        <taxon>Mucoromycota</taxon>
        <taxon>Mortierellomycotina</taxon>
        <taxon>Mortierellomycetes</taxon>
        <taxon>Mortierellales</taxon>
        <taxon>Mortierellaceae</taxon>
        <taxon>Lunasporangiospora</taxon>
    </lineage>
</organism>
<dbReference type="SUPFAM" id="SSF50044">
    <property type="entry name" value="SH3-domain"/>
    <property type="match status" value="1"/>
</dbReference>
<evidence type="ECO:0000256" key="5">
    <source>
        <dbReference type="SAM" id="MobiDB-lite"/>
    </source>
</evidence>
<evidence type="ECO:0000256" key="2">
    <source>
        <dbReference type="ARBA" id="ARBA00022443"/>
    </source>
</evidence>
<feature type="region of interest" description="Disordered" evidence="5">
    <location>
        <begin position="67"/>
        <end position="116"/>
    </location>
</feature>
<comment type="subcellular location">
    <subcellularLocation>
        <location evidence="1">Cytoplasm</location>
    </subcellularLocation>
</comment>
<gene>
    <name evidence="7" type="ORF">BGW38_009852</name>
</gene>
<evidence type="ECO:0000313" key="7">
    <source>
        <dbReference type="EMBL" id="KAF9540949.1"/>
    </source>
</evidence>
<dbReference type="SMART" id="SM00326">
    <property type="entry name" value="SH3"/>
    <property type="match status" value="1"/>
</dbReference>
<sequence length="176" mass="18545">SLYGDNHSSQGSYYDSNINRSASVASPGRYGSPTLQRDQEESTGAGYSGLGRSATSAGGYSVNAARSAATTNAYSTDTKPKAFEARSSTGADDYNDPVPRYTPLAGAPATKPKPGAYSAASASTLALYDFAGEQATDLSFKKGDLITVIKKTPNRNDWWTGRLQGREGSFPANYTQ</sequence>
<keyword evidence="8" id="KW-1185">Reference proteome</keyword>
<dbReference type="GO" id="GO:0051666">
    <property type="term" value="P:actin cortical patch localization"/>
    <property type="evidence" value="ECO:0007669"/>
    <property type="project" value="InterPro"/>
</dbReference>
<dbReference type="OrthoDB" id="443981at2759"/>
<dbReference type="Proteomes" id="UP000780801">
    <property type="component" value="Unassembled WGS sequence"/>
</dbReference>
<proteinExistence type="predicted"/>
<dbReference type="InterPro" id="IPR001452">
    <property type="entry name" value="SH3_domain"/>
</dbReference>
<dbReference type="GO" id="GO:0097320">
    <property type="term" value="P:plasma membrane tubulation"/>
    <property type="evidence" value="ECO:0007669"/>
    <property type="project" value="TreeGrafter"/>
</dbReference>
<dbReference type="PANTHER" id="PTHR47174">
    <property type="entry name" value="BRIDGING INTEGRATOR 3"/>
    <property type="match status" value="1"/>
</dbReference>
<dbReference type="GO" id="GO:0008289">
    <property type="term" value="F:lipid binding"/>
    <property type="evidence" value="ECO:0007669"/>
    <property type="project" value="TreeGrafter"/>
</dbReference>
<name>A0A9P6K0X1_9FUNG</name>
<dbReference type="InterPro" id="IPR046982">
    <property type="entry name" value="BIN3/RVS161-like"/>
</dbReference>
<dbReference type="AlphaFoldDB" id="A0A9P6K0X1"/>
<protein>
    <recommendedName>
        <fullName evidence="6">SH3 domain-containing protein</fullName>
    </recommendedName>
</protein>
<dbReference type="FunFam" id="2.30.30.40:FF:000100">
    <property type="entry name" value="SH3 domain-containing YSC84-like protein 1"/>
    <property type="match status" value="1"/>
</dbReference>
<dbReference type="PRINTS" id="PR01887">
    <property type="entry name" value="SPECTRNALPHA"/>
</dbReference>
<feature type="compositionally biased region" description="Polar residues" evidence="5">
    <location>
        <begin position="1"/>
        <end position="24"/>
    </location>
</feature>
<comment type="caution">
    <text evidence="7">The sequence shown here is derived from an EMBL/GenBank/DDBJ whole genome shotgun (WGS) entry which is preliminary data.</text>
</comment>
<dbReference type="PROSITE" id="PS50002">
    <property type="entry name" value="SH3"/>
    <property type="match status" value="1"/>
</dbReference>
<evidence type="ECO:0000259" key="6">
    <source>
        <dbReference type="PROSITE" id="PS50002"/>
    </source>
</evidence>
<dbReference type="EMBL" id="JAABOA010007514">
    <property type="protein sequence ID" value="KAF9540949.1"/>
    <property type="molecule type" value="Genomic_DNA"/>
</dbReference>
<feature type="non-terminal residue" evidence="7">
    <location>
        <position position="176"/>
    </location>
</feature>
<evidence type="ECO:0000256" key="3">
    <source>
        <dbReference type="ARBA" id="ARBA00022490"/>
    </source>
</evidence>
<feature type="compositionally biased region" description="Low complexity" evidence="5">
    <location>
        <begin position="102"/>
        <end position="116"/>
    </location>
</feature>
<evidence type="ECO:0000256" key="4">
    <source>
        <dbReference type="PROSITE-ProRule" id="PRU00192"/>
    </source>
</evidence>
<dbReference type="Gene3D" id="2.30.30.40">
    <property type="entry name" value="SH3 Domains"/>
    <property type="match status" value="1"/>
</dbReference>
<dbReference type="GO" id="GO:0015629">
    <property type="term" value="C:actin cytoskeleton"/>
    <property type="evidence" value="ECO:0007669"/>
    <property type="project" value="TreeGrafter"/>
</dbReference>
<dbReference type="PRINTS" id="PR00452">
    <property type="entry name" value="SH3DOMAIN"/>
</dbReference>
<dbReference type="GO" id="GO:0005737">
    <property type="term" value="C:cytoplasm"/>
    <property type="evidence" value="ECO:0007669"/>
    <property type="project" value="UniProtKB-SubCell"/>
</dbReference>
<feature type="region of interest" description="Disordered" evidence="5">
    <location>
        <begin position="1"/>
        <end position="53"/>
    </location>
</feature>
<dbReference type="GO" id="GO:0006897">
    <property type="term" value="P:endocytosis"/>
    <property type="evidence" value="ECO:0007669"/>
    <property type="project" value="InterPro"/>
</dbReference>
<feature type="domain" description="SH3" evidence="6">
    <location>
        <begin position="119"/>
        <end position="176"/>
    </location>
</feature>
<keyword evidence="3" id="KW-0963">Cytoplasm</keyword>
<dbReference type="Pfam" id="PF00018">
    <property type="entry name" value="SH3_1"/>
    <property type="match status" value="1"/>
</dbReference>
<evidence type="ECO:0000313" key="8">
    <source>
        <dbReference type="Proteomes" id="UP000780801"/>
    </source>
</evidence>
<feature type="compositionally biased region" description="Polar residues" evidence="5">
    <location>
        <begin position="68"/>
        <end position="77"/>
    </location>
</feature>
<evidence type="ECO:0000256" key="1">
    <source>
        <dbReference type="ARBA" id="ARBA00004496"/>
    </source>
</evidence>
<keyword evidence="2 4" id="KW-0728">SH3 domain</keyword>
<accession>A0A9P6K0X1</accession>
<dbReference type="PANTHER" id="PTHR47174:SF3">
    <property type="entry name" value="BRIDGING INTEGRATOR 3"/>
    <property type="match status" value="1"/>
</dbReference>